<comment type="caution">
    <text evidence="2">The sequence shown here is derived from an EMBL/GenBank/DDBJ whole genome shotgun (WGS) entry which is preliminary data.</text>
</comment>
<name>A0ABV1AB96_9TELE</name>
<evidence type="ECO:0008006" key="4">
    <source>
        <dbReference type="Google" id="ProtNLM"/>
    </source>
</evidence>
<evidence type="ECO:0000313" key="2">
    <source>
        <dbReference type="EMBL" id="MEQ2315536.1"/>
    </source>
</evidence>
<sequence length="92" mass="9925">MASVLLTNLSIFNLVFCTTCSPSTTGVLSTLWISPTLWNTQTNNPFIELSAVNNPIDHSTSPLADHHTSSMAMVQKTSISHLPISNMVLQGP</sequence>
<gene>
    <name evidence="2" type="ORF">AMECASPLE_023361</name>
</gene>
<evidence type="ECO:0000256" key="1">
    <source>
        <dbReference type="SAM" id="SignalP"/>
    </source>
</evidence>
<accession>A0ABV1AB96</accession>
<evidence type="ECO:0000313" key="3">
    <source>
        <dbReference type="Proteomes" id="UP001469553"/>
    </source>
</evidence>
<feature type="chain" id="PRO_5045963936" description="Secreted protein" evidence="1">
    <location>
        <begin position="18"/>
        <end position="92"/>
    </location>
</feature>
<feature type="signal peptide" evidence="1">
    <location>
        <begin position="1"/>
        <end position="17"/>
    </location>
</feature>
<proteinExistence type="predicted"/>
<dbReference type="EMBL" id="JAHRIP010086783">
    <property type="protein sequence ID" value="MEQ2315536.1"/>
    <property type="molecule type" value="Genomic_DNA"/>
</dbReference>
<organism evidence="2 3">
    <name type="scientific">Ameca splendens</name>
    <dbReference type="NCBI Taxonomy" id="208324"/>
    <lineage>
        <taxon>Eukaryota</taxon>
        <taxon>Metazoa</taxon>
        <taxon>Chordata</taxon>
        <taxon>Craniata</taxon>
        <taxon>Vertebrata</taxon>
        <taxon>Euteleostomi</taxon>
        <taxon>Actinopterygii</taxon>
        <taxon>Neopterygii</taxon>
        <taxon>Teleostei</taxon>
        <taxon>Neoteleostei</taxon>
        <taxon>Acanthomorphata</taxon>
        <taxon>Ovalentaria</taxon>
        <taxon>Atherinomorphae</taxon>
        <taxon>Cyprinodontiformes</taxon>
        <taxon>Goodeidae</taxon>
        <taxon>Ameca</taxon>
    </lineage>
</organism>
<keyword evidence="3" id="KW-1185">Reference proteome</keyword>
<keyword evidence="1" id="KW-0732">Signal</keyword>
<dbReference type="Proteomes" id="UP001469553">
    <property type="component" value="Unassembled WGS sequence"/>
</dbReference>
<protein>
    <recommendedName>
        <fullName evidence="4">Secreted protein</fullName>
    </recommendedName>
</protein>
<reference evidence="2 3" key="1">
    <citation type="submission" date="2021-06" db="EMBL/GenBank/DDBJ databases">
        <authorList>
            <person name="Palmer J.M."/>
        </authorList>
    </citation>
    <scope>NUCLEOTIDE SEQUENCE [LARGE SCALE GENOMIC DNA]</scope>
    <source>
        <strain evidence="2 3">AS_MEX2019</strain>
        <tissue evidence="2">Muscle</tissue>
    </source>
</reference>